<dbReference type="InterPro" id="IPR051803">
    <property type="entry name" value="TA_system_RelE-like_toxin"/>
</dbReference>
<dbReference type="Gene3D" id="3.30.2310.20">
    <property type="entry name" value="RelE-like"/>
    <property type="match status" value="1"/>
</dbReference>
<reference evidence="4" key="1">
    <citation type="journal article" date="2015" name="MBio">
        <title>Eco-Evolutionary Dynamics of Episomes among Ecologically Cohesive Bacterial Populations.</title>
        <authorList>
            <person name="Xue H."/>
            <person name="Cordero O.X."/>
            <person name="Camas F.M."/>
            <person name="Trimble W."/>
            <person name="Meyer F."/>
            <person name="Guglielmini J."/>
            <person name="Rocha E.P."/>
            <person name="Polz M.F."/>
        </authorList>
    </citation>
    <scope>NUCLEOTIDE SEQUENCE</scope>
    <source>
        <strain evidence="4">1F_292</strain>
        <strain evidence="5">ZF_76</strain>
    </source>
</reference>
<dbReference type="PANTHER" id="PTHR33755:SF3">
    <property type="entry name" value="TOXIN"/>
    <property type="match status" value="1"/>
</dbReference>
<accession>A0A0H3ZR99</accession>
<protein>
    <recommendedName>
        <fullName evidence="3">Toxin</fullName>
    </recommendedName>
</protein>
<dbReference type="PANTHER" id="PTHR33755">
    <property type="entry name" value="TOXIN PARE1-RELATED"/>
    <property type="match status" value="1"/>
</dbReference>
<dbReference type="EMBL" id="KP795658">
    <property type="protein sequence ID" value="AKN39709.1"/>
    <property type="molecule type" value="Genomic_DNA"/>
</dbReference>
<evidence type="ECO:0000313" key="5">
    <source>
        <dbReference type="EMBL" id="AKN39709.1"/>
    </source>
</evidence>
<sequence>MYKLSQKAADDFGDIYEYTFLNFGAEQADNYTDEMEQCLITLSEAPFIGRDCSELRSGVRRHDHQKHAIFYRVREFDIFVIRILHQQMNPMLQL</sequence>
<dbReference type="PIRSF" id="PIRSF029218">
    <property type="entry name" value="ParE"/>
    <property type="match status" value="1"/>
</dbReference>
<dbReference type="Pfam" id="PF05016">
    <property type="entry name" value="ParE_toxin"/>
    <property type="match status" value="1"/>
</dbReference>
<keyword evidence="2" id="KW-1277">Toxin-antitoxin system</keyword>
<dbReference type="EMBL" id="KP795494">
    <property type="protein sequence ID" value="AKN36514.1"/>
    <property type="molecule type" value="Genomic_DNA"/>
</dbReference>
<dbReference type="InterPro" id="IPR035093">
    <property type="entry name" value="RelE/ParE_toxin_dom_sf"/>
</dbReference>
<name>A0A0H3ZR99_9VIBR</name>
<proteinExistence type="inferred from homology"/>
<dbReference type="EMBL" id="KP795520">
    <property type="protein sequence ID" value="AKN36983.1"/>
    <property type="molecule type" value="Genomic_DNA"/>
</dbReference>
<comment type="similarity">
    <text evidence="1 3">Belongs to the RelE toxin family.</text>
</comment>
<dbReference type="EMBL" id="KP795520">
    <property type="protein sequence ID" value="AKN36972.1"/>
    <property type="molecule type" value="Genomic_DNA"/>
</dbReference>
<dbReference type="InterPro" id="IPR028344">
    <property type="entry name" value="ParE1/4"/>
</dbReference>
<dbReference type="AlphaFoldDB" id="A0A0H3ZR99"/>
<organism evidence="4">
    <name type="scientific">Vibrio tasmaniensis</name>
    <dbReference type="NCBI Taxonomy" id="212663"/>
    <lineage>
        <taxon>Bacteria</taxon>
        <taxon>Pseudomonadati</taxon>
        <taxon>Pseudomonadota</taxon>
        <taxon>Gammaproteobacteria</taxon>
        <taxon>Vibrionales</taxon>
        <taxon>Vibrionaceae</taxon>
        <taxon>Vibrio</taxon>
    </lineage>
</organism>
<dbReference type="InterPro" id="IPR007712">
    <property type="entry name" value="RelE/ParE_toxin"/>
</dbReference>
<evidence type="ECO:0000313" key="4">
    <source>
        <dbReference type="EMBL" id="AKN36972.1"/>
    </source>
</evidence>
<evidence type="ECO:0000256" key="3">
    <source>
        <dbReference type="PIRNR" id="PIRNR029218"/>
    </source>
</evidence>
<evidence type="ECO:0000256" key="2">
    <source>
        <dbReference type="ARBA" id="ARBA00022649"/>
    </source>
</evidence>
<evidence type="ECO:0000256" key="1">
    <source>
        <dbReference type="ARBA" id="ARBA00006226"/>
    </source>
</evidence>